<dbReference type="Pfam" id="PF01478">
    <property type="entry name" value="Peptidase_A24"/>
    <property type="match status" value="1"/>
</dbReference>
<evidence type="ECO:0000313" key="4">
    <source>
        <dbReference type="Proteomes" id="UP000320913"/>
    </source>
</evidence>
<dbReference type="Gene3D" id="1.20.120.1220">
    <property type="match status" value="1"/>
</dbReference>
<reference evidence="3 4" key="1">
    <citation type="journal article" date="2019" name="Nat. Microbiol.">
        <title>Mediterranean grassland soil C-N compound turnover is dependent on rainfall and depth, and is mediated by genomically divergent microorganisms.</title>
        <authorList>
            <person name="Diamond S."/>
            <person name="Andeer P.F."/>
            <person name="Li Z."/>
            <person name="Crits-Christoph A."/>
            <person name="Burstein D."/>
            <person name="Anantharaman K."/>
            <person name="Lane K.R."/>
            <person name="Thomas B.C."/>
            <person name="Pan C."/>
            <person name="Northen T.R."/>
            <person name="Banfield J.F."/>
        </authorList>
    </citation>
    <scope>NUCLEOTIDE SEQUENCE [LARGE SCALE GENOMIC DNA]</scope>
    <source>
        <strain evidence="3">WS_5</strain>
    </source>
</reference>
<keyword evidence="1" id="KW-0472">Membrane</keyword>
<name>A0A538TAX5_UNCEI</name>
<comment type="caution">
    <text evidence="3">The sequence shown here is derived from an EMBL/GenBank/DDBJ whole genome shotgun (WGS) entry which is preliminary data.</text>
</comment>
<dbReference type="AlphaFoldDB" id="A0A538TAX5"/>
<keyword evidence="1" id="KW-1133">Transmembrane helix</keyword>
<feature type="domain" description="Prepilin type IV endopeptidase peptidase" evidence="2">
    <location>
        <begin position="11"/>
        <end position="111"/>
    </location>
</feature>
<evidence type="ECO:0000313" key="3">
    <source>
        <dbReference type="EMBL" id="TMQ60789.1"/>
    </source>
</evidence>
<dbReference type="EMBL" id="VBOV01000068">
    <property type="protein sequence ID" value="TMQ60789.1"/>
    <property type="molecule type" value="Genomic_DNA"/>
</dbReference>
<evidence type="ECO:0000256" key="1">
    <source>
        <dbReference type="SAM" id="Phobius"/>
    </source>
</evidence>
<evidence type="ECO:0000259" key="2">
    <source>
        <dbReference type="Pfam" id="PF01478"/>
    </source>
</evidence>
<dbReference type="GO" id="GO:0004190">
    <property type="term" value="F:aspartic-type endopeptidase activity"/>
    <property type="evidence" value="ECO:0007669"/>
    <property type="project" value="InterPro"/>
</dbReference>
<feature type="transmembrane region" description="Helical" evidence="1">
    <location>
        <begin position="83"/>
        <end position="113"/>
    </location>
</feature>
<dbReference type="GO" id="GO:0016020">
    <property type="term" value="C:membrane"/>
    <property type="evidence" value="ECO:0007669"/>
    <property type="project" value="InterPro"/>
</dbReference>
<proteinExistence type="predicted"/>
<dbReference type="Proteomes" id="UP000320913">
    <property type="component" value="Unassembled WGS sequence"/>
</dbReference>
<protein>
    <submittedName>
        <fullName evidence="3">Prepilin peptidase</fullName>
    </submittedName>
</protein>
<sequence>MSTHWIAGGAVLLCGTAAWWDLRHHRIPNAITLPAVVSALCLHLVTNAGQGLLLSLAGMLAAAALVFPGYALGFTGGGDVKLLAAVGALLGFPTAVLAALLSLVLGGVLTLLISLWRRNVPALLTNTFGMGRWLFLRSAGVPAPAPAPSRGGVPLGVAIAIATMWVVFSPWPQLAR</sequence>
<accession>A0A538TAX5</accession>
<dbReference type="InterPro" id="IPR000045">
    <property type="entry name" value="Prepilin_IV_endopep_pep"/>
</dbReference>
<organism evidence="3 4">
    <name type="scientific">Eiseniibacteriota bacterium</name>
    <dbReference type="NCBI Taxonomy" id="2212470"/>
    <lineage>
        <taxon>Bacteria</taxon>
        <taxon>Candidatus Eiseniibacteriota</taxon>
    </lineage>
</organism>
<keyword evidence="1" id="KW-0812">Transmembrane</keyword>
<gene>
    <name evidence="3" type="ORF">E6K75_02550</name>
</gene>
<feature type="transmembrane region" description="Helical" evidence="1">
    <location>
        <begin position="52"/>
        <end position="71"/>
    </location>
</feature>
<feature type="transmembrane region" description="Helical" evidence="1">
    <location>
        <begin position="27"/>
        <end position="45"/>
    </location>
</feature>